<dbReference type="OrthoDB" id="9808126at2"/>
<dbReference type="Gene3D" id="2.40.240.20">
    <property type="entry name" value="Hypothetical PUA domain-like, domain 1"/>
    <property type="match status" value="1"/>
</dbReference>
<dbReference type="InterPro" id="IPR029028">
    <property type="entry name" value="Alpha/beta_knot_MTases"/>
</dbReference>
<dbReference type="NCBIfam" id="NF008693">
    <property type="entry name" value="PRK11713.2-3"/>
    <property type="match status" value="1"/>
</dbReference>
<dbReference type="GO" id="GO:0005737">
    <property type="term" value="C:cytoplasm"/>
    <property type="evidence" value="ECO:0007669"/>
    <property type="project" value="UniProtKB-SubCell"/>
</dbReference>
<evidence type="ECO:0000313" key="16">
    <source>
        <dbReference type="Proteomes" id="UP000013015"/>
    </source>
</evidence>
<keyword evidence="16" id="KW-1185">Reference proteome</keyword>
<evidence type="ECO:0000256" key="1">
    <source>
        <dbReference type="ARBA" id="ARBA00004496"/>
    </source>
</evidence>
<organism evidence="15 16">
    <name type="scientific">Schaalia cardiffensis F0333</name>
    <dbReference type="NCBI Taxonomy" id="888050"/>
    <lineage>
        <taxon>Bacteria</taxon>
        <taxon>Bacillati</taxon>
        <taxon>Actinomycetota</taxon>
        <taxon>Actinomycetes</taxon>
        <taxon>Actinomycetales</taxon>
        <taxon>Actinomycetaceae</taxon>
        <taxon>Schaalia</taxon>
    </lineage>
</organism>
<dbReference type="SUPFAM" id="SSF75217">
    <property type="entry name" value="alpha/beta knot"/>
    <property type="match status" value="1"/>
</dbReference>
<dbReference type="PATRIC" id="fig|888050.3.peg.1621"/>
<evidence type="ECO:0000256" key="12">
    <source>
        <dbReference type="PIRNR" id="PIRNR015601"/>
    </source>
</evidence>
<evidence type="ECO:0000256" key="9">
    <source>
        <dbReference type="ARBA" id="ARBA00022691"/>
    </source>
</evidence>
<evidence type="ECO:0000259" key="13">
    <source>
        <dbReference type="Pfam" id="PF04452"/>
    </source>
</evidence>
<evidence type="ECO:0000313" key="15">
    <source>
        <dbReference type="EMBL" id="ENO17777.1"/>
    </source>
</evidence>
<dbReference type="HOGENOM" id="CLU_067442_2_0_11"/>
<comment type="subcellular location">
    <subcellularLocation>
        <location evidence="1 12">Cytoplasm</location>
    </subcellularLocation>
</comment>
<dbReference type="InterPro" id="IPR046886">
    <property type="entry name" value="RsmE_MTase_dom"/>
</dbReference>
<dbReference type="GO" id="GO:0070475">
    <property type="term" value="P:rRNA base methylation"/>
    <property type="evidence" value="ECO:0007669"/>
    <property type="project" value="TreeGrafter"/>
</dbReference>
<evidence type="ECO:0000256" key="3">
    <source>
        <dbReference type="ARBA" id="ARBA00012328"/>
    </source>
</evidence>
<dbReference type="PANTHER" id="PTHR30027">
    <property type="entry name" value="RIBOSOMAL RNA SMALL SUBUNIT METHYLTRANSFERASE E"/>
    <property type="match status" value="1"/>
</dbReference>
<sequence length="260" mass="28106">MTRPVFYFSDPASELSQVQPGEVLRLGAEEGRHAATVRRIREGEGLDLVDGHGTRALCEVVSADKQGLDCRLLSLEYEEAPRVRLVLVQALAKGGRDEQAIEICTAIGIDGVIPWQSDRTIVRWAGAKAKKGRAKWENTVRAAAKQARRAWVPLVEDVVDSRGLLQGIETLICQGGRAFICHEEAVETLSVHLRTHPLTECEPGGEIWIIVGPEGGICPEETSAFEQAGAELIGLGRNVLRSSTAGAVCLTLLSAALNRL</sequence>
<dbReference type="NCBIfam" id="TIGR00046">
    <property type="entry name" value="RsmE family RNA methyltransferase"/>
    <property type="match status" value="1"/>
</dbReference>
<dbReference type="STRING" id="888050.HMPREF9004_1687"/>
<evidence type="ECO:0000256" key="4">
    <source>
        <dbReference type="ARBA" id="ARBA00013673"/>
    </source>
</evidence>
<feature type="domain" description="Ribosomal RNA small subunit methyltransferase E methyltransferase" evidence="13">
    <location>
        <begin position="81"/>
        <end position="253"/>
    </location>
</feature>
<dbReference type="PIRSF" id="PIRSF015601">
    <property type="entry name" value="MTase_slr0722"/>
    <property type="match status" value="1"/>
</dbReference>
<dbReference type="Gene3D" id="3.40.1280.10">
    <property type="match status" value="1"/>
</dbReference>
<dbReference type="InterPro" id="IPR029026">
    <property type="entry name" value="tRNA_m1G_MTases_N"/>
</dbReference>
<dbReference type="InterPro" id="IPR015947">
    <property type="entry name" value="PUA-like_sf"/>
</dbReference>
<comment type="similarity">
    <text evidence="2 12">Belongs to the RNA methyltransferase RsmE family.</text>
</comment>
<dbReference type="SUPFAM" id="SSF88697">
    <property type="entry name" value="PUA domain-like"/>
    <property type="match status" value="1"/>
</dbReference>
<gene>
    <name evidence="15" type="ORF">HMPREF9004_1687</name>
</gene>
<evidence type="ECO:0000256" key="2">
    <source>
        <dbReference type="ARBA" id="ARBA00005528"/>
    </source>
</evidence>
<dbReference type="Proteomes" id="UP000013015">
    <property type="component" value="Unassembled WGS sequence"/>
</dbReference>
<dbReference type="Pfam" id="PF20260">
    <property type="entry name" value="PUA_4"/>
    <property type="match status" value="1"/>
</dbReference>
<proteinExistence type="inferred from homology"/>
<dbReference type="eggNOG" id="COG1385">
    <property type="taxonomic scope" value="Bacteria"/>
</dbReference>
<evidence type="ECO:0000256" key="10">
    <source>
        <dbReference type="ARBA" id="ARBA00025699"/>
    </source>
</evidence>
<reference evidence="15 16" key="1">
    <citation type="submission" date="2013-03" db="EMBL/GenBank/DDBJ databases">
        <title>Reference genome for the Human Microbiome Project.</title>
        <authorList>
            <person name="Aqrawi P."/>
            <person name="Ayvaz T."/>
            <person name="Bess C."/>
            <person name="Blankenburg K."/>
            <person name="Coyle M."/>
            <person name="Deng J."/>
            <person name="Forbes L."/>
            <person name="Fowler G."/>
            <person name="Francisco L."/>
            <person name="Fu Q."/>
            <person name="Gibbs R."/>
            <person name="Gross S."/>
            <person name="Gubbala S."/>
            <person name="Hale W."/>
            <person name="Hemphill L."/>
            <person name="Highlander S."/>
            <person name="Hirani K."/>
            <person name="Jackson L."/>
            <person name="Jakkamsetti A."/>
            <person name="Javaid M."/>
            <person name="Jayaseelan J.C."/>
            <person name="Jiang H."/>
            <person name="Joshi V."/>
            <person name="Korchina V."/>
            <person name="Kovar C."/>
            <person name="Lara F."/>
            <person name="Lee S."/>
            <person name="Liu Y."/>
            <person name="Mata R."/>
            <person name="Mathew T."/>
            <person name="Munidasa M."/>
            <person name="Muzny D."/>
            <person name="Nazareth L."/>
            <person name="Ngo R."/>
            <person name="Nguyen L."/>
            <person name="Nguyen N."/>
            <person name="Okwuonu G."/>
            <person name="Ongeri F."/>
            <person name="Palculict T."/>
            <person name="Patil S."/>
            <person name="Petrosino J."/>
            <person name="Pham C."/>
            <person name="Pham P."/>
            <person name="Pu L.-L."/>
            <person name="Qin X."/>
            <person name="Qu J."/>
            <person name="Reid J."/>
            <person name="Ross M."/>
            <person name="Ruth R."/>
            <person name="Saada N."/>
            <person name="San Lucas F."/>
            <person name="Santibanez J."/>
            <person name="Shang Y."/>
            <person name="Simmons D."/>
            <person name="Song X.-Z."/>
            <person name="Tang L.-Y."/>
            <person name="Thornton R."/>
            <person name="Warren J."/>
            <person name="Weissenberger G."/>
            <person name="Wilczek-Boney K."/>
            <person name="Worley K."/>
            <person name="Youmans B."/>
            <person name="Zhang J."/>
            <person name="Zhang L."/>
            <person name="Zhao Z."/>
            <person name="Zhou C."/>
            <person name="Zhu D."/>
            <person name="Zhu Y."/>
        </authorList>
    </citation>
    <scope>NUCLEOTIDE SEQUENCE [LARGE SCALE GENOMIC DNA]</scope>
    <source>
        <strain evidence="15 16">F0333</strain>
    </source>
</reference>
<keyword evidence="5 12" id="KW-0963">Cytoplasm</keyword>
<dbReference type="GO" id="GO:0070042">
    <property type="term" value="F:rRNA (uridine-N3-)-methyltransferase activity"/>
    <property type="evidence" value="ECO:0007669"/>
    <property type="project" value="TreeGrafter"/>
</dbReference>
<keyword evidence="9 12" id="KW-0949">S-adenosyl-L-methionine</keyword>
<evidence type="ECO:0000256" key="8">
    <source>
        <dbReference type="ARBA" id="ARBA00022679"/>
    </source>
</evidence>
<dbReference type="Pfam" id="PF04452">
    <property type="entry name" value="Methyltrans_RNA"/>
    <property type="match status" value="1"/>
</dbReference>
<dbReference type="EMBL" id="AQHZ01000024">
    <property type="protein sequence ID" value="ENO17777.1"/>
    <property type="molecule type" value="Genomic_DNA"/>
</dbReference>
<name>N6X2X5_9ACTO</name>
<evidence type="ECO:0000256" key="5">
    <source>
        <dbReference type="ARBA" id="ARBA00022490"/>
    </source>
</evidence>
<evidence type="ECO:0000259" key="14">
    <source>
        <dbReference type="Pfam" id="PF20260"/>
    </source>
</evidence>
<dbReference type="CDD" id="cd18084">
    <property type="entry name" value="RsmE-like"/>
    <property type="match status" value="1"/>
</dbReference>
<protein>
    <recommendedName>
        <fullName evidence="4 12">Ribosomal RNA small subunit methyltransferase E</fullName>
        <ecNumber evidence="3 12">2.1.1.193</ecNumber>
    </recommendedName>
</protein>
<feature type="domain" description="Ribosomal RNA small subunit methyltransferase E PUA-like" evidence="14">
    <location>
        <begin position="28"/>
        <end position="72"/>
    </location>
</feature>
<dbReference type="RefSeq" id="WP_005964395.1">
    <property type="nucleotide sequence ID" value="NZ_CP040505.1"/>
</dbReference>
<dbReference type="InterPro" id="IPR046887">
    <property type="entry name" value="RsmE_PUA-like"/>
</dbReference>
<keyword evidence="7 12" id="KW-0489">Methyltransferase</keyword>
<dbReference type="AlphaFoldDB" id="N6X2X5"/>
<evidence type="ECO:0000256" key="11">
    <source>
        <dbReference type="ARBA" id="ARBA00047944"/>
    </source>
</evidence>
<dbReference type="PANTHER" id="PTHR30027:SF3">
    <property type="entry name" value="16S RRNA (URACIL(1498)-N(3))-METHYLTRANSFERASE"/>
    <property type="match status" value="1"/>
</dbReference>
<dbReference type="InterPro" id="IPR006700">
    <property type="entry name" value="RsmE"/>
</dbReference>
<keyword evidence="6 12" id="KW-0698">rRNA processing</keyword>
<evidence type="ECO:0000256" key="7">
    <source>
        <dbReference type="ARBA" id="ARBA00022603"/>
    </source>
</evidence>
<dbReference type="EC" id="2.1.1.193" evidence="3 12"/>
<keyword evidence="8 12" id="KW-0808">Transferase</keyword>
<comment type="function">
    <text evidence="10 12">Specifically methylates the N3 position of the uracil ring of uridine 1498 (m3U1498) in 16S rRNA. Acts on the fully assembled 30S ribosomal subunit.</text>
</comment>
<comment type="caution">
    <text evidence="15">The sequence shown here is derived from an EMBL/GenBank/DDBJ whole genome shotgun (WGS) entry which is preliminary data.</text>
</comment>
<comment type="catalytic activity">
    <reaction evidence="11 12">
        <text>uridine(1498) in 16S rRNA + S-adenosyl-L-methionine = N(3)-methyluridine(1498) in 16S rRNA + S-adenosyl-L-homocysteine + H(+)</text>
        <dbReference type="Rhea" id="RHEA:42920"/>
        <dbReference type="Rhea" id="RHEA-COMP:10283"/>
        <dbReference type="Rhea" id="RHEA-COMP:10284"/>
        <dbReference type="ChEBI" id="CHEBI:15378"/>
        <dbReference type="ChEBI" id="CHEBI:57856"/>
        <dbReference type="ChEBI" id="CHEBI:59789"/>
        <dbReference type="ChEBI" id="CHEBI:65315"/>
        <dbReference type="ChEBI" id="CHEBI:74502"/>
        <dbReference type="EC" id="2.1.1.193"/>
    </reaction>
</comment>
<evidence type="ECO:0000256" key="6">
    <source>
        <dbReference type="ARBA" id="ARBA00022552"/>
    </source>
</evidence>
<accession>N6X2X5</accession>